<dbReference type="AlphaFoldDB" id="A0A8J3BQ87"/>
<dbReference type="Proteomes" id="UP000662200">
    <property type="component" value="Unassembled WGS sequence"/>
</dbReference>
<reference evidence="2" key="1">
    <citation type="journal article" date="2014" name="Int. J. Syst. Evol. Microbiol.">
        <title>Complete genome sequence of Corynebacterium casei LMG S-19264T (=DSM 44701T), isolated from a smear-ripened cheese.</title>
        <authorList>
            <consortium name="US DOE Joint Genome Institute (JGI-PGF)"/>
            <person name="Walter F."/>
            <person name="Albersmeier A."/>
            <person name="Kalinowski J."/>
            <person name="Ruckert C."/>
        </authorList>
    </citation>
    <scope>NUCLEOTIDE SEQUENCE</scope>
    <source>
        <strain evidence="2">JCM 3091</strain>
    </source>
</reference>
<dbReference type="SUPFAM" id="SSF50118">
    <property type="entry name" value="Cell growth inhibitor/plasmid maintenance toxic component"/>
    <property type="match status" value="1"/>
</dbReference>
<evidence type="ECO:0000313" key="3">
    <source>
        <dbReference type="Proteomes" id="UP000662200"/>
    </source>
</evidence>
<gene>
    <name evidence="2" type="ORF">GCM10010124_35640</name>
</gene>
<evidence type="ECO:0008006" key="4">
    <source>
        <dbReference type="Google" id="ProtNLM"/>
    </source>
</evidence>
<dbReference type="GO" id="GO:0003677">
    <property type="term" value="F:DNA binding"/>
    <property type="evidence" value="ECO:0007669"/>
    <property type="project" value="InterPro"/>
</dbReference>
<accession>A0A8J3BQ87</accession>
<sequence length="138" mass="14659">MRATPPHDSGADGAPGVPAPADFTAAVPEAAAARMRQGEVWTVGDRSDLRYRVLVLTGDNYNDRANAAPLCAPIVRLRGAEDLPPHAVPLAEQDPITGIVVLNRLRRLPAHAGAERIGMITGSSMVRLHAALRALFEL</sequence>
<reference evidence="2" key="2">
    <citation type="submission" date="2020-09" db="EMBL/GenBank/DDBJ databases">
        <authorList>
            <person name="Sun Q."/>
            <person name="Ohkuma M."/>
        </authorList>
    </citation>
    <scope>NUCLEOTIDE SEQUENCE</scope>
    <source>
        <strain evidence="2">JCM 3091</strain>
    </source>
</reference>
<feature type="region of interest" description="Disordered" evidence="1">
    <location>
        <begin position="1"/>
        <end position="21"/>
    </location>
</feature>
<proteinExistence type="predicted"/>
<dbReference type="EMBL" id="BMQC01000016">
    <property type="protein sequence ID" value="GGK39854.1"/>
    <property type="molecule type" value="Genomic_DNA"/>
</dbReference>
<dbReference type="RefSeq" id="WP_229789850.1">
    <property type="nucleotide sequence ID" value="NZ_BMQC01000016.1"/>
</dbReference>
<name>A0A8J3BQ87_9ACTN</name>
<protein>
    <recommendedName>
        <fullName evidence="4">mRNA interferase MazF</fullName>
    </recommendedName>
</protein>
<dbReference type="InterPro" id="IPR003477">
    <property type="entry name" value="PemK-like"/>
</dbReference>
<keyword evidence="3" id="KW-1185">Reference proteome</keyword>
<dbReference type="Pfam" id="PF02452">
    <property type="entry name" value="PemK_toxin"/>
    <property type="match status" value="1"/>
</dbReference>
<organism evidence="2 3">
    <name type="scientific">Pilimelia terevasa</name>
    <dbReference type="NCBI Taxonomy" id="53372"/>
    <lineage>
        <taxon>Bacteria</taxon>
        <taxon>Bacillati</taxon>
        <taxon>Actinomycetota</taxon>
        <taxon>Actinomycetes</taxon>
        <taxon>Micromonosporales</taxon>
        <taxon>Micromonosporaceae</taxon>
        <taxon>Pilimelia</taxon>
    </lineage>
</organism>
<comment type="caution">
    <text evidence="2">The sequence shown here is derived from an EMBL/GenBank/DDBJ whole genome shotgun (WGS) entry which is preliminary data.</text>
</comment>
<feature type="compositionally biased region" description="Low complexity" evidence="1">
    <location>
        <begin position="11"/>
        <end position="21"/>
    </location>
</feature>
<evidence type="ECO:0000256" key="1">
    <source>
        <dbReference type="SAM" id="MobiDB-lite"/>
    </source>
</evidence>
<evidence type="ECO:0000313" key="2">
    <source>
        <dbReference type="EMBL" id="GGK39854.1"/>
    </source>
</evidence>